<dbReference type="Proteomes" id="UP001295423">
    <property type="component" value="Unassembled WGS sequence"/>
</dbReference>
<keyword evidence="3" id="KW-1185">Reference proteome</keyword>
<evidence type="ECO:0000313" key="2">
    <source>
        <dbReference type="EMBL" id="CAJ1946213.1"/>
    </source>
</evidence>
<name>A0AAD2FKE5_9STRA</name>
<dbReference type="AlphaFoldDB" id="A0AAD2FKE5"/>
<dbReference type="EMBL" id="CAKOGP040001663">
    <property type="protein sequence ID" value="CAJ1946213.1"/>
    <property type="molecule type" value="Genomic_DNA"/>
</dbReference>
<dbReference type="InterPro" id="IPR049227">
    <property type="entry name" value="DUF6824"/>
</dbReference>
<organism evidence="2 3">
    <name type="scientific">Cylindrotheca closterium</name>
    <dbReference type="NCBI Taxonomy" id="2856"/>
    <lineage>
        <taxon>Eukaryota</taxon>
        <taxon>Sar</taxon>
        <taxon>Stramenopiles</taxon>
        <taxon>Ochrophyta</taxon>
        <taxon>Bacillariophyta</taxon>
        <taxon>Bacillariophyceae</taxon>
        <taxon>Bacillariophycidae</taxon>
        <taxon>Bacillariales</taxon>
        <taxon>Bacillariaceae</taxon>
        <taxon>Cylindrotheca</taxon>
    </lineage>
</organism>
<gene>
    <name evidence="2" type="ORF">CYCCA115_LOCUS10354</name>
</gene>
<comment type="caution">
    <text evidence="2">The sequence shown here is derived from an EMBL/GenBank/DDBJ whole genome shotgun (WGS) entry which is preliminary data.</text>
</comment>
<evidence type="ECO:0000313" key="3">
    <source>
        <dbReference type="Proteomes" id="UP001295423"/>
    </source>
</evidence>
<accession>A0AAD2FKE5</accession>
<sequence>KEYEKAKKGRKKVIAQECVDAIRSNGGLFLKQDGNKWFVVDIEVAIKKVGALFRSLRLRKAGPK</sequence>
<feature type="non-terminal residue" evidence="2">
    <location>
        <position position="1"/>
    </location>
</feature>
<protein>
    <recommendedName>
        <fullName evidence="1">DUF6824 domain-containing protein</fullName>
    </recommendedName>
</protein>
<dbReference type="Pfam" id="PF20710">
    <property type="entry name" value="DUF6824"/>
    <property type="match status" value="1"/>
</dbReference>
<reference evidence="2" key="1">
    <citation type="submission" date="2023-08" db="EMBL/GenBank/DDBJ databases">
        <authorList>
            <person name="Audoor S."/>
            <person name="Bilcke G."/>
        </authorList>
    </citation>
    <scope>NUCLEOTIDE SEQUENCE</scope>
</reference>
<feature type="domain" description="DUF6824" evidence="1">
    <location>
        <begin position="1"/>
        <end position="54"/>
    </location>
</feature>
<proteinExistence type="predicted"/>
<evidence type="ECO:0000259" key="1">
    <source>
        <dbReference type="Pfam" id="PF20710"/>
    </source>
</evidence>